<reference evidence="2" key="1">
    <citation type="submission" date="2023-03" db="EMBL/GenBank/DDBJ databases">
        <title>Massive genome expansion in bonnet fungi (Mycena s.s.) driven by repeated elements and novel gene families across ecological guilds.</title>
        <authorList>
            <consortium name="Lawrence Berkeley National Laboratory"/>
            <person name="Harder C.B."/>
            <person name="Miyauchi S."/>
            <person name="Viragh M."/>
            <person name="Kuo A."/>
            <person name="Thoen E."/>
            <person name="Andreopoulos B."/>
            <person name="Lu D."/>
            <person name="Skrede I."/>
            <person name="Drula E."/>
            <person name="Henrissat B."/>
            <person name="Morin E."/>
            <person name="Kohler A."/>
            <person name="Barry K."/>
            <person name="LaButti K."/>
            <person name="Morin E."/>
            <person name="Salamov A."/>
            <person name="Lipzen A."/>
            <person name="Mereny Z."/>
            <person name="Hegedus B."/>
            <person name="Baldrian P."/>
            <person name="Stursova M."/>
            <person name="Weitz H."/>
            <person name="Taylor A."/>
            <person name="Grigoriev I.V."/>
            <person name="Nagy L.G."/>
            <person name="Martin F."/>
            <person name="Kauserud H."/>
        </authorList>
    </citation>
    <scope>NUCLEOTIDE SEQUENCE</scope>
    <source>
        <strain evidence="2">CBHHK200</strain>
    </source>
</reference>
<dbReference type="EMBL" id="JARJCM010000126">
    <property type="protein sequence ID" value="KAJ7027275.1"/>
    <property type="molecule type" value="Genomic_DNA"/>
</dbReference>
<comment type="caution">
    <text evidence="2">The sequence shown here is derived from an EMBL/GenBank/DDBJ whole genome shotgun (WGS) entry which is preliminary data.</text>
</comment>
<dbReference type="AlphaFoldDB" id="A0AAD6WWH8"/>
<dbReference type="Proteomes" id="UP001218188">
    <property type="component" value="Unassembled WGS sequence"/>
</dbReference>
<proteinExistence type="predicted"/>
<evidence type="ECO:0000256" key="1">
    <source>
        <dbReference type="SAM" id="MobiDB-lite"/>
    </source>
</evidence>
<gene>
    <name evidence="2" type="ORF">C8F04DRAFT_1189711</name>
</gene>
<protein>
    <submittedName>
        <fullName evidence="2">Uncharacterized protein</fullName>
    </submittedName>
</protein>
<keyword evidence="3" id="KW-1185">Reference proteome</keyword>
<organism evidence="2 3">
    <name type="scientific">Mycena alexandri</name>
    <dbReference type="NCBI Taxonomy" id="1745969"/>
    <lineage>
        <taxon>Eukaryota</taxon>
        <taxon>Fungi</taxon>
        <taxon>Dikarya</taxon>
        <taxon>Basidiomycota</taxon>
        <taxon>Agaricomycotina</taxon>
        <taxon>Agaricomycetes</taxon>
        <taxon>Agaricomycetidae</taxon>
        <taxon>Agaricales</taxon>
        <taxon>Marasmiineae</taxon>
        <taxon>Mycenaceae</taxon>
        <taxon>Mycena</taxon>
    </lineage>
</organism>
<accession>A0AAD6WWH8</accession>
<evidence type="ECO:0000313" key="2">
    <source>
        <dbReference type="EMBL" id="KAJ7027275.1"/>
    </source>
</evidence>
<sequence>MPASKFTPNQDAHMATYYPAFMEQAQNNPSDLKTWKKDTARTIAASPLFKGHLPDASAGGVPPDKWIKRIIKKLENTITKQKPVKSADGGNATGGQSSGTDRGHGNAKSMFQRPALTALALFRSRKADEIAAEAKRRARDSGAVNPLPFYQPARKALWEALSEDHWQEYEWQAVLLKNDVRLNQEAFKDDLWIDMDEFAKSKAVGPLCMTTLWSFQTPDGQTESGLACVTSLKGQPSFDTFCDQWGEFWSSWQRYSTACLPNKPVLRAVYRGTWVDKPVLCAVYRVLWDFWVDKPVLRAVYGVLGDFWVDKPVLRAVYGVLRDLMVDKS</sequence>
<name>A0AAD6WWH8_9AGAR</name>
<evidence type="ECO:0000313" key="3">
    <source>
        <dbReference type="Proteomes" id="UP001218188"/>
    </source>
</evidence>
<feature type="region of interest" description="Disordered" evidence="1">
    <location>
        <begin position="78"/>
        <end position="108"/>
    </location>
</feature>